<keyword evidence="6" id="KW-0067">ATP-binding</keyword>
<dbReference type="AlphaFoldDB" id="A0A3B1ATT4"/>
<dbReference type="GO" id="GO:0050515">
    <property type="term" value="F:4-(cytidine 5'-diphospho)-2-C-methyl-D-erythritol kinase activity"/>
    <property type="evidence" value="ECO:0007669"/>
    <property type="project" value="UniProtKB-EC"/>
</dbReference>
<dbReference type="SUPFAM" id="SSF54211">
    <property type="entry name" value="Ribosomal protein S5 domain 2-like"/>
    <property type="match status" value="1"/>
</dbReference>
<feature type="domain" description="GHMP kinase C-terminal" evidence="9">
    <location>
        <begin position="238"/>
        <end position="288"/>
    </location>
</feature>
<dbReference type="InterPro" id="IPR006204">
    <property type="entry name" value="GHMP_kinase_N_dom"/>
</dbReference>
<keyword evidence="5 10" id="KW-0418">Kinase</keyword>
<evidence type="ECO:0000256" key="4">
    <source>
        <dbReference type="ARBA" id="ARBA00022741"/>
    </source>
</evidence>
<evidence type="ECO:0000256" key="7">
    <source>
        <dbReference type="ARBA" id="ARBA00032554"/>
    </source>
</evidence>
<dbReference type="PANTHER" id="PTHR43527">
    <property type="entry name" value="4-DIPHOSPHOCYTIDYL-2-C-METHYL-D-ERYTHRITOL KINASE, CHLOROPLASTIC"/>
    <property type="match status" value="1"/>
</dbReference>
<dbReference type="InterPro" id="IPR013750">
    <property type="entry name" value="GHMP_kinase_C_dom"/>
</dbReference>
<evidence type="ECO:0000259" key="9">
    <source>
        <dbReference type="Pfam" id="PF08544"/>
    </source>
</evidence>
<dbReference type="GO" id="GO:0016114">
    <property type="term" value="P:terpenoid biosynthetic process"/>
    <property type="evidence" value="ECO:0007669"/>
    <property type="project" value="InterPro"/>
</dbReference>
<proteinExistence type="inferred from homology"/>
<dbReference type="NCBIfam" id="TIGR00154">
    <property type="entry name" value="ispE"/>
    <property type="match status" value="1"/>
</dbReference>
<dbReference type="EC" id="2.7.1.148" evidence="2"/>
<name>A0A3B1ATT4_9ZZZZ</name>
<gene>
    <name evidence="10" type="ORF">MNBD_GAMMA25-964</name>
</gene>
<dbReference type="GO" id="GO:0005524">
    <property type="term" value="F:ATP binding"/>
    <property type="evidence" value="ECO:0007669"/>
    <property type="project" value="UniProtKB-KW"/>
</dbReference>
<dbReference type="EMBL" id="UOFY01000036">
    <property type="protein sequence ID" value="VAX09406.1"/>
    <property type="molecule type" value="Genomic_DNA"/>
</dbReference>
<evidence type="ECO:0000259" key="8">
    <source>
        <dbReference type="Pfam" id="PF00288"/>
    </source>
</evidence>
<reference evidence="10" key="1">
    <citation type="submission" date="2018-06" db="EMBL/GenBank/DDBJ databases">
        <authorList>
            <person name="Zhirakovskaya E."/>
        </authorList>
    </citation>
    <scope>NUCLEOTIDE SEQUENCE</scope>
</reference>
<comment type="similarity">
    <text evidence="1">Belongs to the GHMP kinase family. IspE subfamily.</text>
</comment>
<evidence type="ECO:0000256" key="1">
    <source>
        <dbReference type="ARBA" id="ARBA00009684"/>
    </source>
</evidence>
<evidence type="ECO:0000256" key="2">
    <source>
        <dbReference type="ARBA" id="ARBA00012052"/>
    </source>
</evidence>
<dbReference type="PIRSF" id="PIRSF010376">
    <property type="entry name" value="IspE"/>
    <property type="match status" value="1"/>
</dbReference>
<dbReference type="Gene3D" id="3.30.70.890">
    <property type="entry name" value="GHMP kinase, C-terminal domain"/>
    <property type="match status" value="1"/>
</dbReference>
<evidence type="ECO:0000256" key="5">
    <source>
        <dbReference type="ARBA" id="ARBA00022777"/>
    </source>
</evidence>
<dbReference type="InterPro" id="IPR004424">
    <property type="entry name" value="IspE"/>
</dbReference>
<protein>
    <recommendedName>
        <fullName evidence="2">4-(cytidine 5'-diphospho)-2-C-methyl-D-erythritol kinase</fullName>
        <ecNumber evidence="2">2.7.1.148</ecNumber>
    </recommendedName>
    <alternativeName>
        <fullName evidence="7">4-(cytidine-5'-diphospho)-2-C-methyl-D-erythritol kinase</fullName>
    </alternativeName>
</protein>
<dbReference type="SUPFAM" id="SSF55060">
    <property type="entry name" value="GHMP Kinase, C-terminal domain"/>
    <property type="match status" value="1"/>
</dbReference>
<dbReference type="Pfam" id="PF00288">
    <property type="entry name" value="GHMP_kinases_N"/>
    <property type="match status" value="1"/>
</dbReference>
<evidence type="ECO:0000313" key="10">
    <source>
        <dbReference type="EMBL" id="VAX09406.1"/>
    </source>
</evidence>
<organism evidence="10">
    <name type="scientific">hydrothermal vent metagenome</name>
    <dbReference type="NCBI Taxonomy" id="652676"/>
    <lineage>
        <taxon>unclassified sequences</taxon>
        <taxon>metagenomes</taxon>
        <taxon>ecological metagenomes</taxon>
    </lineage>
</organism>
<accession>A0A3B1ATT4</accession>
<keyword evidence="4" id="KW-0547">Nucleotide-binding</keyword>
<feature type="domain" description="GHMP kinase N-terminal" evidence="8">
    <location>
        <begin position="98"/>
        <end position="174"/>
    </location>
</feature>
<dbReference type="Gene3D" id="3.30.230.10">
    <property type="match status" value="1"/>
</dbReference>
<dbReference type="InterPro" id="IPR014721">
    <property type="entry name" value="Ribsml_uS5_D2-typ_fold_subgr"/>
</dbReference>
<keyword evidence="3 10" id="KW-0808">Transferase</keyword>
<dbReference type="HAMAP" id="MF_00061">
    <property type="entry name" value="IspE"/>
    <property type="match status" value="1"/>
</dbReference>
<sequence length="316" mass="34375">MLGFIKTIQPKPAHPVSYPRFLWFNSRVNTDPDIINWPAPAKLNLFLHITSQREDGFHDLQTVFQFLDYADILRFYPRNDGEIRRAYSFPGVSEEADLILRAARLLQQQTKTELGVEIELEKILPLGGGLGGGSSDAATTLVALNAIWNTGLSQDELAQLGLQLGADVPVFVQGQAAWAEGVGEALTPVELPQVWFVVLIPAINVSTASVFADPQLRRDCPAITIRDFLVGTTVLNVCEPRVREQYPEVDSALSALGEYAPARMTGTGACVFAAFESESAARSAYLDLSVQWQGFVAQGLNQSPLKASLAAFVGKG</sequence>
<dbReference type="InterPro" id="IPR036554">
    <property type="entry name" value="GHMP_kinase_C_sf"/>
</dbReference>
<evidence type="ECO:0000256" key="3">
    <source>
        <dbReference type="ARBA" id="ARBA00022679"/>
    </source>
</evidence>
<dbReference type="InterPro" id="IPR020568">
    <property type="entry name" value="Ribosomal_Su5_D2-typ_SF"/>
</dbReference>
<dbReference type="Pfam" id="PF08544">
    <property type="entry name" value="GHMP_kinases_C"/>
    <property type="match status" value="1"/>
</dbReference>
<dbReference type="PANTHER" id="PTHR43527:SF2">
    <property type="entry name" value="4-DIPHOSPHOCYTIDYL-2-C-METHYL-D-ERYTHRITOL KINASE, CHLOROPLASTIC"/>
    <property type="match status" value="1"/>
</dbReference>
<evidence type="ECO:0000256" key="6">
    <source>
        <dbReference type="ARBA" id="ARBA00022840"/>
    </source>
</evidence>